<sequence>MTSWRGVFLGMVMGSLLAVIGQGTARAAEWSIEPSMSVRGEYHSNLLLALEPQLSTYAYWISPAVRFTGATETLQVSSRLAFDYVEYYGERDAKIYNLHFPLSVQYRQDRSVWGFTGGLDRDNTLRSELQQTGVVLAFAQRNLWSAGPSWTYSLTDRLLARTSYQFSKAQYEGGSQRLFLFDYEVHTASETLSYNIGDRDTIQVTGLFTRFLLPDRGNLVADTYGAQMGGTHAFSEQLTLSASGGPRFITNRIDTRVGTLEDSTTVWVFNGVLAHKFERANVSLEIGRDIFPSGFGLLIQKDHLLARASYQATDHLTFSINGQAAIINPVATSDLFTGGARFRETRFFYIDPHVRWHFDDYWAVDVGYMYSRREFEGVDRSGESHAVRLLVTYFPLKFSMSE</sequence>
<keyword evidence="2" id="KW-1185">Reference proteome</keyword>
<evidence type="ECO:0000313" key="2">
    <source>
        <dbReference type="Proteomes" id="UP000066284"/>
    </source>
</evidence>
<organism evidence="1 2">
    <name type="scientific">Candidatus Nitrospira inopinata</name>
    <dbReference type="NCBI Taxonomy" id="1715989"/>
    <lineage>
        <taxon>Bacteria</taxon>
        <taxon>Pseudomonadati</taxon>
        <taxon>Nitrospirota</taxon>
        <taxon>Nitrospiria</taxon>
        <taxon>Nitrospirales</taxon>
        <taxon>Nitrospiraceae</taxon>
        <taxon>Nitrospira</taxon>
    </lineage>
</organism>
<dbReference type="SUPFAM" id="SSF56935">
    <property type="entry name" value="Porins"/>
    <property type="match status" value="1"/>
</dbReference>
<accession>A0A0S4KQC8</accession>
<gene>
    <name evidence="1" type="ORF">NITINOP_0408</name>
</gene>
<dbReference type="AlphaFoldDB" id="A0A0S4KQC8"/>
<dbReference type="KEGG" id="nio:NITINOP_0408"/>
<dbReference type="STRING" id="1715989.NITINOP_0408"/>
<name>A0A0S4KQC8_9BACT</name>
<dbReference type="EMBL" id="LN885086">
    <property type="protein sequence ID" value="CUQ65384.1"/>
    <property type="molecule type" value="Genomic_DNA"/>
</dbReference>
<dbReference type="Proteomes" id="UP000066284">
    <property type="component" value="Chromosome 1"/>
</dbReference>
<protein>
    <submittedName>
        <fullName evidence="1">Uncharacterized protein</fullName>
    </submittedName>
</protein>
<reference evidence="2" key="1">
    <citation type="submission" date="2015-09" db="EMBL/GenBank/DDBJ databases">
        <authorList>
            <person name="Daims H."/>
        </authorList>
    </citation>
    <scope>NUCLEOTIDE SEQUENCE [LARGE SCALE GENOMIC DNA]</scope>
</reference>
<proteinExistence type="predicted"/>
<evidence type="ECO:0000313" key="1">
    <source>
        <dbReference type="EMBL" id="CUQ65384.1"/>
    </source>
</evidence>